<dbReference type="InterPro" id="IPR004509">
    <property type="entry name" value="Competence_ComEA_HhH"/>
</dbReference>
<proteinExistence type="predicted"/>
<accession>A0ABY5ZIN2</accession>
<dbReference type="InterPro" id="IPR003583">
    <property type="entry name" value="Hlx-hairpin-Hlx_DNA-bd_motif"/>
</dbReference>
<dbReference type="GO" id="GO:0003677">
    <property type="term" value="F:DNA binding"/>
    <property type="evidence" value="ECO:0007669"/>
    <property type="project" value="UniProtKB-KW"/>
</dbReference>
<dbReference type="Pfam" id="PF12836">
    <property type="entry name" value="HHH_3"/>
    <property type="match status" value="1"/>
</dbReference>
<evidence type="ECO:0000256" key="1">
    <source>
        <dbReference type="SAM" id="SignalP"/>
    </source>
</evidence>
<gene>
    <name evidence="3" type="ORF">L9S41_15145</name>
</gene>
<dbReference type="NCBIfam" id="TIGR00426">
    <property type="entry name" value="competence protein ComEA helix-hairpin-helix repeat region"/>
    <property type="match status" value="1"/>
</dbReference>
<protein>
    <submittedName>
        <fullName evidence="3">ComEA family DNA-binding protein</fullName>
    </submittedName>
</protein>
<evidence type="ECO:0000259" key="2">
    <source>
        <dbReference type="SMART" id="SM00278"/>
    </source>
</evidence>
<name>A0ABY5ZIN2_9BACT</name>
<dbReference type="Gene3D" id="1.10.150.320">
    <property type="entry name" value="Photosystem II 12 kDa extrinsic protein"/>
    <property type="match status" value="1"/>
</dbReference>
<organism evidence="3 4">
    <name type="scientific">Geoalkalibacter halelectricus</name>
    <dbReference type="NCBI Taxonomy" id="2847045"/>
    <lineage>
        <taxon>Bacteria</taxon>
        <taxon>Pseudomonadati</taxon>
        <taxon>Thermodesulfobacteriota</taxon>
        <taxon>Desulfuromonadia</taxon>
        <taxon>Desulfuromonadales</taxon>
        <taxon>Geoalkalibacteraceae</taxon>
        <taxon>Geoalkalibacter</taxon>
    </lineage>
</organism>
<dbReference type="PANTHER" id="PTHR21180:SF32">
    <property type="entry name" value="ENDONUCLEASE_EXONUCLEASE_PHOSPHATASE FAMILY DOMAIN-CONTAINING PROTEIN 1"/>
    <property type="match status" value="1"/>
</dbReference>
<keyword evidence="3" id="KW-0238">DNA-binding</keyword>
<keyword evidence="1" id="KW-0732">Signal</keyword>
<dbReference type="SMART" id="SM00278">
    <property type="entry name" value="HhH1"/>
    <property type="match status" value="2"/>
</dbReference>
<feature type="domain" description="Helix-hairpin-helix DNA-binding motif class 1" evidence="2">
    <location>
        <begin position="46"/>
        <end position="65"/>
    </location>
</feature>
<dbReference type="Proteomes" id="UP001060414">
    <property type="component" value="Chromosome"/>
</dbReference>
<feature type="domain" description="Helix-hairpin-helix DNA-binding motif class 1" evidence="2">
    <location>
        <begin position="75"/>
        <end position="94"/>
    </location>
</feature>
<feature type="chain" id="PRO_5046289326" evidence="1">
    <location>
        <begin position="25"/>
        <end position="98"/>
    </location>
</feature>
<keyword evidence="4" id="KW-1185">Reference proteome</keyword>
<dbReference type="InterPro" id="IPR051675">
    <property type="entry name" value="Endo/Exo/Phosphatase_dom_1"/>
</dbReference>
<dbReference type="EMBL" id="CP092109">
    <property type="protein sequence ID" value="UWZ79003.1"/>
    <property type="molecule type" value="Genomic_DNA"/>
</dbReference>
<dbReference type="InterPro" id="IPR010994">
    <property type="entry name" value="RuvA_2-like"/>
</dbReference>
<feature type="signal peptide" evidence="1">
    <location>
        <begin position="1"/>
        <end position="24"/>
    </location>
</feature>
<dbReference type="SUPFAM" id="SSF47781">
    <property type="entry name" value="RuvA domain 2-like"/>
    <property type="match status" value="1"/>
</dbReference>
<evidence type="ECO:0000313" key="3">
    <source>
        <dbReference type="EMBL" id="UWZ79003.1"/>
    </source>
</evidence>
<sequence length="98" mass="10393">MKNAVYVVLFAFMIVLGGVIQASAQEQVTQQVAPATLININKASAEQLQALPGIGAVKARSIVAYRENQPFGAVEEILAVDGIGAATLERIRNQITVD</sequence>
<evidence type="ECO:0000313" key="4">
    <source>
        <dbReference type="Proteomes" id="UP001060414"/>
    </source>
</evidence>
<dbReference type="PANTHER" id="PTHR21180">
    <property type="entry name" value="ENDONUCLEASE/EXONUCLEASE/PHOSPHATASE FAMILY DOMAIN-CONTAINING PROTEIN 1"/>
    <property type="match status" value="1"/>
</dbReference>
<dbReference type="RefSeq" id="WP_260747358.1">
    <property type="nucleotide sequence ID" value="NZ_CP092109.1"/>
</dbReference>
<reference evidence="3" key="1">
    <citation type="journal article" date="2022" name="Environ. Microbiol.">
        <title>Geoalkalibacter halelectricus SAP #1 sp. nov. possessing extracellular electron transfer and mineral#reducing capabilities from a haloalkaline environment.</title>
        <authorList>
            <person name="Yadav S."/>
            <person name="Singh R."/>
            <person name="Sundharam S.S."/>
            <person name="Chaudhary S."/>
            <person name="Krishnamurthi S."/>
            <person name="Patil S.A."/>
        </authorList>
    </citation>
    <scope>NUCLEOTIDE SEQUENCE</scope>
    <source>
        <strain evidence="3">SAP-1</strain>
    </source>
</reference>